<evidence type="ECO:0000256" key="5">
    <source>
        <dbReference type="ARBA" id="ARBA00022448"/>
    </source>
</evidence>
<evidence type="ECO:0000256" key="11">
    <source>
        <dbReference type="ARBA" id="ARBA00030213"/>
    </source>
</evidence>
<dbReference type="GO" id="GO:0005743">
    <property type="term" value="C:mitochondrial inner membrane"/>
    <property type="evidence" value="ECO:0007669"/>
    <property type="project" value="UniProtKB-SubCell"/>
</dbReference>
<reference evidence="16" key="1">
    <citation type="submission" date="2025-08" db="UniProtKB">
        <authorList>
            <consortium name="RefSeq"/>
        </authorList>
    </citation>
    <scope>IDENTIFICATION</scope>
</reference>
<keyword evidence="8" id="KW-0249">Electron transport</keyword>
<dbReference type="GeneID" id="100746882"/>
<evidence type="ECO:0000256" key="7">
    <source>
        <dbReference type="ARBA" id="ARBA00022792"/>
    </source>
</evidence>
<keyword evidence="10" id="KW-0472">Membrane</keyword>
<dbReference type="OrthoDB" id="14535at2759"/>
<dbReference type="InterPro" id="IPR016488">
    <property type="entry name" value="NADH_Ub_cplx-1_asu_su-6"/>
</dbReference>
<dbReference type="OMA" id="FWKQTTH"/>
<organism evidence="15 16">
    <name type="scientific">Bombus impatiens</name>
    <name type="common">Bumblebee</name>
    <dbReference type="NCBI Taxonomy" id="132113"/>
    <lineage>
        <taxon>Eukaryota</taxon>
        <taxon>Metazoa</taxon>
        <taxon>Ecdysozoa</taxon>
        <taxon>Arthropoda</taxon>
        <taxon>Hexapoda</taxon>
        <taxon>Insecta</taxon>
        <taxon>Pterygota</taxon>
        <taxon>Neoptera</taxon>
        <taxon>Endopterygota</taxon>
        <taxon>Hymenoptera</taxon>
        <taxon>Apocrita</taxon>
        <taxon>Aculeata</taxon>
        <taxon>Apoidea</taxon>
        <taxon>Anthophila</taxon>
        <taxon>Apidae</taxon>
        <taxon>Bombus</taxon>
        <taxon>Pyrobombus</taxon>
    </lineage>
</organism>
<evidence type="ECO:0000256" key="2">
    <source>
        <dbReference type="ARBA" id="ARBA00009508"/>
    </source>
</evidence>
<accession>A0A6P3DQX7</accession>
<evidence type="ECO:0000256" key="3">
    <source>
        <dbReference type="ARBA" id="ARBA00011790"/>
    </source>
</evidence>
<comment type="subunit">
    <text evidence="3">Mammalian complex I is composed of 45 different subunits.</text>
</comment>
<keyword evidence="5" id="KW-0813">Transport</keyword>
<evidence type="ECO:0000256" key="6">
    <source>
        <dbReference type="ARBA" id="ARBA00022660"/>
    </source>
</evidence>
<evidence type="ECO:0000256" key="4">
    <source>
        <dbReference type="ARBA" id="ARBA00016386"/>
    </source>
</evidence>
<dbReference type="RefSeq" id="XP_003486453.1">
    <property type="nucleotide sequence ID" value="XM_003486405.4"/>
</dbReference>
<dbReference type="AlphaFoldDB" id="A0A6P3DQX7"/>
<comment type="similarity">
    <text evidence="2">Belongs to the complex I LYR family.</text>
</comment>
<comment type="subcellular location">
    <subcellularLocation>
        <location evidence="1">Mitochondrion inner membrane</location>
        <topology evidence="1">Peripheral membrane protein</topology>
        <orientation evidence="1">Matrix side</orientation>
    </subcellularLocation>
</comment>
<sequence>MANRVELGLRQVKPILSLSHIDAHRRVITLYKTWYRQIPFILSNYDLPVTKEDCVAKLREEFKRHANVKDVRVIDILLIKGQMELQETCAQWKPAAILMNYWKVTQEPKPKDFLSKFISGHD</sequence>
<keyword evidence="6" id="KW-0679">Respiratory chain</keyword>
<dbReference type="CTD" id="36159"/>
<gene>
    <name evidence="16" type="primary">LOC100746882</name>
</gene>
<keyword evidence="9" id="KW-0496">Mitochondrion</keyword>
<evidence type="ECO:0000256" key="13">
    <source>
        <dbReference type="ARBA" id="ARBA00046116"/>
    </source>
</evidence>
<dbReference type="PANTHER" id="PTHR12964">
    <property type="entry name" value="NADH-UBIQUINONE OXIDOREDUCTASE B14 SUBUNIT"/>
    <property type="match status" value="1"/>
</dbReference>
<dbReference type="Proteomes" id="UP000515180">
    <property type="component" value="Unplaced"/>
</dbReference>
<evidence type="ECO:0000256" key="9">
    <source>
        <dbReference type="ARBA" id="ARBA00023128"/>
    </source>
</evidence>
<dbReference type="GO" id="GO:0045271">
    <property type="term" value="C:respiratory chain complex I"/>
    <property type="evidence" value="ECO:0007669"/>
    <property type="project" value="InterPro"/>
</dbReference>
<evidence type="ECO:0000259" key="14">
    <source>
        <dbReference type="Pfam" id="PF05347"/>
    </source>
</evidence>
<name>A0A6P3DQX7_BOMIM</name>
<dbReference type="KEGG" id="bim:100746882"/>
<dbReference type="InterPro" id="IPR045299">
    <property type="entry name" value="Complex1_LYR_NDUFA6_LYRM6"/>
</dbReference>
<proteinExistence type="inferred from homology"/>
<evidence type="ECO:0000256" key="12">
    <source>
        <dbReference type="ARBA" id="ARBA00032352"/>
    </source>
</evidence>
<protein>
    <recommendedName>
        <fullName evidence="4">NADH dehydrogenase [ubiquinone] 1 alpha subcomplex subunit 6</fullName>
    </recommendedName>
    <alternativeName>
        <fullName evidence="11">Complex I-B14</fullName>
    </alternativeName>
    <alternativeName>
        <fullName evidence="12">NADH-ubiquinone oxidoreductase B14 subunit</fullName>
    </alternativeName>
</protein>
<dbReference type="GO" id="GO:0006979">
    <property type="term" value="P:response to oxidative stress"/>
    <property type="evidence" value="ECO:0007669"/>
    <property type="project" value="TreeGrafter"/>
</dbReference>
<comment type="function">
    <text evidence="13">Accessory subunit of the mitochondrial membrane respiratory chain NADH dehydrogenase (Complex I), that is believed to be not involved in catalysis. Required for proper complex I assembly. Complex I functions in the transfer of electrons from NADH to the respiratory chain. The immediate electron acceptor for the enzyme is believed to be ubiquinone.</text>
</comment>
<keyword evidence="7" id="KW-0999">Mitochondrion inner membrane</keyword>
<evidence type="ECO:0000313" key="16">
    <source>
        <dbReference type="RefSeq" id="XP_003486453.1"/>
    </source>
</evidence>
<feature type="domain" description="Complex 1 LYR protein" evidence="14">
    <location>
        <begin position="27"/>
        <end position="87"/>
    </location>
</feature>
<dbReference type="Pfam" id="PF05347">
    <property type="entry name" value="Complex1_LYR"/>
    <property type="match status" value="1"/>
</dbReference>
<dbReference type="InterPro" id="IPR008011">
    <property type="entry name" value="Complex1_LYR_dom"/>
</dbReference>
<dbReference type="CDD" id="cd20266">
    <property type="entry name" value="Complex1_LYR_NDUFA6_LYRM6"/>
    <property type="match status" value="1"/>
</dbReference>
<dbReference type="PANTHER" id="PTHR12964:SF0">
    <property type="entry name" value="NADH DEHYDROGENASE [UBIQUINONE] 1 ALPHA SUBCOMPLEX SUBUNIT 6"/>
    <property type="match status" value="1"/>
</dbReference>
<keyword evidence="15" id="KW-1185">Reference proteome</keyword>
<evidence type="ECO:0000313" key="15">
    <source>
        <dbReference type="Proteomes" id="UP000515180"/>
    </source>
</evidence>
<evidence type="ECO:0000256" key="1">
    <source>
        <dbReference type="ARBA" id="ARBA00004443"/>
    </source>
</evidence>
<evidence type="ECO:0000256" key="10">
    <source>
        <dbReference type="ARBA" id="ARBA00023136"/>
    </source>
</evidence>
<evidence type="ECO:0000256" key="8">
    <source>
        <dbReference type="ARBA" id="ARBA00022982"/>
    </source>
</evidence>